<organism evidence="1 2">
    <name type="scientific">Perspicuibacillus lycopersici</name>
    <dbReference type="NCBI Taxonomy" id="1325689"/>
    <lineage>
        <taxon>Bacteria</taxon>
        <taxon>Bacillati</taxon>
        <taxon>Bacillota</taxon>
        <taxon>Bacilli</taxon>
        <taxon>Bacillales</taxon>
        <taxon>Bacillaceae</taxon>
        <taxon>Perspicuibacillus</taxon>
    </lineage>
</organism>
<dbReference type="Proteomes" id="UP001209318">
    <property type="component" value="Unassembled WGS sequence"/>
</dbReference>
<evidence type="ECO:0000313" key="2">
    <source>
        <dbReference type="Proteomes" id="UP001209318"/>
    </source>
</evidence>
<comment type="caution">
    <text evidence="1">The sequence shown here is derived from an EMBL/GenBank/DDBJ whole genome shotgun (WGS) entry which is preliminary data.</text>
</comment>
<evidence type="ECO:0000313" key="1">
    <source>
        <dbReference type="EMBL" id="MCU9612707.1"/>
    </source>
</evidence>
<proteinExistence type="predicted"/>
<sequence length="260" mass="28823">MVQHLFKLVSIIIFCIILNGCDGGFTTENIDKMISDISNNEKLSKYVVSIEAVETERGESGKEPYYWYDINGKLNDSFDQLSTKEQYTIFANIVELMQKNGGEISGDSEFYCGKEIDCYIGRVDLTTSNHSYGVEYYPNSTSDLFWADDEIVFDNSAADGIYIDPLADNNTEKSGDEEQTSLDAQTATGSDWVTLEYEEKFSLLSEALANMAEAGDLKVSADADWFINALDSYWDGSPTTESVIEIMAITGVAGGVIEEK</sequence>
<dbReference type="RefSeq" id="WP_263071890.1">
    <property type="nucleotide sequence ID" value="NZ_JAOUSF010000001.1"/>
</dbReference>
<dbReference type="AlphaFoldDB" id="A0AAE3IR77"/>
<dbReference type="EMBL" id="JAOUSF010000001">
    <property type="protein sequence ID" value="MCU9612707.1"/>
    <property type="molecule type" value="Genomic_DNA"/>
</dbReference>
<reference evidence="1" key="1">
    <citation type="submission" date="2022-10" db="EMBL/GenBank/DDBJ databases">
        <title>Description of Fervidibacillus gen. nov. in the family Fervidibacillaceae fam. nov. with two species, Fervidibacillus albus sp. nov., and Fervidibacillus halotolerans sp. nov., isolated from tidal flat sediments.</title>
        <authorList>
            <person name="Kwon K.K."/>
            <person name="Yang S.-H."/>
        </authorList>
    </citation>
    <scope>NUCLEOTIDE SEQUENCE</scope>
    <source>
        <strain evidence="1">JCM 19140</strain>
    </source>
</reference>
<accession>A0AAE3IR77</accession>
<gene>
    <name evidence="1" type="ORF">OEV98_03895</name>
</gene>
<protein>
    <submittedName>
        <fullName evidence="1">Uncharacterized protein</fullName>
    </submittedName>
</protein>
<keyword evidence="2" id="KW-1185">Reference proteome</keyword>
<name>A0AAE3IR77_9BACI</name>